<dbReference type="EMBL" id="BARV01000477">
    <property type="protein sequence ID" value="GAH98927.1"/>
    <property type="molecule type" value="Genomic_DNA"/>
</dbReference>
<gene>
    <name evidence="1" type="ORF">S06H3_01805</name>
</gene>
<dbReference type="AlphaFoldDB" id="X1JXN9"/>
<sequence>MTTVPHPKEILISGRLTRVEKVKDELLKRLAKFAPVRRIGWLQGARRVKESAQGYAIVADGLAGGKFVELIEWMGIKNAKGTALDHIYHPKGKA</sequence>
<accession>X1JXN9</accession>
<proteinExistence type="predicted"/>
<reference evidence="1" key="1">
    <citation type="journal article" date="2014" name="Front. Microbiol.">
        <title>High frequency of phylogenetically diverse reductive dehalogenase-homologous genes in deep subseafloor sedimentary metagenomes.</title>
        <authorList>
            <person name="Kawai M."/>
            <person name="Futagami T."/>
            <person name="Toyoda A."/>
            <person name="Takaki Y."/>
            <person name="Nishi S."/>
            <person name="Hori S."/>
            <person name="Arai W."/>
            <person name="Tsubouchi T."/>
            <person name="Morono Y."/>
            <person name="Uchiyama I."/>
            <person name="Ito T."/>
            <person name="Fujiyama A."/>
            <person name="Inagaki F."/>
            <person name="Takami H."/>
        </authorList>
    </citation>
    <scope>NUCLEOTIDE SEQUENCE</scope>
    <source>
        <strain evidence="1">Expedition CK06-06</strain>
    </source>
</reference>
<name>X1JXN9_9ZZZZ</name>
<comment type="caution">
    <text evidence="1">The sequence shown here is derived from an EMBL/GenBank/DDBJ whole genome shotgun (WGS) entry which is preliminary data.</text>
</comment>
<evidence type="ECO:0000313" key="1">
    <source>
        <dbReference type="EMBL" id="GAH98927.1"/>
    </source>
</evidence>
<dbReference type="Pfam" id="PF07318">
    <property type="entry name" value="DUF1464"/>
    <property type="match status" value="1"/>
</dbReference>
<dbReference type="InterPro" id="IPR009927">
    <property type="entry name" value="DUF1464"/>
</dbReference>
<protein>
    <submittedName>
        <fullName evidence="1">Uncharacterized protein</fullName>
    </submittedName>
</protein>
<organism evidence="1">
    <name type="scientific">marine sediment metagenome</name>
    <dbReference type="NCBI Taxonomy" id="412755"/>
    <lineage>
        <taxon>unclassified sequences</taxon>
        <taxon>metagenomes</taxon>
        <taxon>ecological metagenomes</taxon>
    </lineage>
</organism>